<keyword evidence="3" id="KW-1185">Reference proteome</keyword>
<dbReference type="PANTHER" id="PTHR33332">
    <property type="entry name" value="REVERSE TRANSCRIPTASE DOMAIN-CONTAINING PROTEIN"/>
    <property type="match status" value="1"/>
</dbReference>
<proteinExistence type="predicted"/>
<dbReference type="Proteomes" id="UP001283361">
    <property type="component" value="Unassembled WGS sequence"/>
</dbReference>
<organism evidence="2 3">
    <name type="scientific">Elysia crispata</name>
    <name type="common">lettuce slug</name>
    <dbReference type="NCBI Taxonomy" id="231223"/>
    <lineage>
        <taxon>Eukaryota</taxon>
        <taxon>Metazoa</taxon>
        <taxon>Spiralia</taxon>
        <taxon>Lophotrochozoa</taxon>
        <taxon>Mollusca</taxon>
        <taxon>Gastropoda</taxon>
        <taxon>Heterobranchia</taxon>
        <taxon>Euthyneura</taxon>
        <taxon>Panpulmonata</taxon>
        <taxon>Sacoglossa</taxon>
        <taxon>Placobranchoidea</taxon>
        <taxon>Plakobranchidae</taxon>
        <taxon>Elysia</taxon>
    </lineage>
</organism>
<evidence type="ECO:0000313" key="2">
    <source>
        <dbReference type="EMBL" id="KAK3758827.1"/>
    </source>
</evidence>
<comment type="caution">
    <text evidence="2">The sequence shown here is derived from an EMBL/GenBank/DDBJ whole genome shotgun (WGS) entry which is preliminary data.</text>
</comment>
<dbReference type="AlphaFoldDB" id="A0AAE0YXF0"/>
<evidence type="ECO:0000256" key="1">
    <source>
        <dbReference type="SAM" id="MobiDB-lite"/>
    </source>
</evidence>
<evidence type="ECO:0008006" key="4">
    <source>
        <dbReference type="Google" id="ProtNLM"/>
    </source>
</evidence>
<protein>
    <recommendedName>
        <fullName evidence="4">Reverse transcriptase domain-containing protein</fullName>
    </recommendedName>
</protein>
<evidence type="ECO:0000313" key="3">
    <source>
        <dbReference type="Proteomes" id="UP001283361"/>
    </source>
</evidence>
<accession>A0AAE0YXF0</accession>
<name>A0AAE0YXF0_9GAST</name>
<feature type="compositionally biased region" description="Pro residues" evidence="1">
    <location>
        <begin position="403"/>
        <end position="414"/>
    </location>
</feature>
<feature type="region of interest" description="Disordered" evidence="1">
    <location>
        <begin position="393"/>
        <end position="417"/>
    </location>
</feature>
<dbReference type="EMBL" id="JAWDGP010005207">
    <property type="protein sequence ID" value="KAK3758827.1"/>
    <property type="molecule type" value="Genomic_DNA"/>
</dbReference>
<reference evidence="2" key="1">
    <citation type="journal article" date="2023" name="G3 (Bethesda)">
        <title>A reference genome for the long-term kleptoplast-retaining sea slug Elysia crispata morphotype clarki.</title>
        <authorList>
            <person name="Eastman K.E."/>
            <person name="Pendleton A.L."/>
            <person name="Shaikh M.A."/>
            <person name="Suttiyut T."/>
            <person name="Ogas R."/>
            <person name="Tomko P."/>
            <person name="Gavelis G."/>
            <person name="Widhalm J.R."/>
            <person name="Wisecaver J.H."/>
        </authorList>
    </citation>
    <scope>NUCLEOTIDE SEQUENCE</scope>
    <source>
        <strain evidence="2">ECLA1</strain>
    </source>
</reference>
<sequence>MVDKTRKEWERRPSVVNRTFHRLHDSRTGRRTPEVEESKTMERMVNGKLYHFMEDSGLLDENQAGFRRHRSTVDQLVLFTQSVINAWQCNQHTVTVLVDLKNAYDRIWRGGGMLLKLQRYGVNGRMYNWLKGFLSNRYIQYESKRRLFADKAFKGGTPTRERAKLYPAPVLPQRPQRGHPHFQPPVVRGRHFDMAINTTKTVYNIYSNSREVLARDPELKIEDKCLQRDPLPRYLCVALDSRLNLTAHVEQLAVRIGLMKKLAGTNWGATLSSLKTLYVTFVRSALEYANPILNLVSKTSLGKLDRIQNAAMRLLTGRLRSTPIAALEVATGCEPLETRREVQTLMTRERFLRRGESNPLKDLAESFGATRRRLKKVSVLSAAEAAERKFNLPTDRAPLETPGWPPELAPPPSGGSPRHWLERKKVGDCPPGPKSRSPRVHRLVPNRVRAMLHRRLGNGGHHRWWLWSLYRMEIPRSDPNVRPGGPENVQLRMRKSGTARVHPHTEGTA</sequence>
<gene>
    <name evidence="2" type="ORF">RRG08_036267</name>
</gene>